<dbReference type="Proteomes" id="UP000756346">
    <property type="component" value="Unassembled WGS sequence"/>
</dbReference>
<feature type="compositionally biased region" description="Low complexity" evidence="1">
    <location>
        <begin position="166"/>
        <end position="193"/>
    </location>
</feature>
<reference evidence="3" key="1">
    <citation type="journal article" date="2021" name="Nat. Commun.">
        <title>Genetic determinants of endophytism in the Arabidopsis root mycobiome.</title>
        <authorList>
            <person name="Mesny F."/>
            <person name="Miyauchi S."/>
            <person name="Thiergart T."/>
            <person name="Pickel B."/>
            <person name="Atanasova L."/>
            <person name="Karlsson M."/>
            <person name="Huettel B."/>
            <person name="Barry K.W."/>
            <person name="Haridas S."/>
            <person name="Chen C."/>
            <person name="Bauer D."/>
            <person name="Andreopoulos W."/>
            <person name="Pangilinan J."/>
            <person name="LaButti K."/>
            <person name="Riley R."/>
            <person name="Lipzen A."/>
            <person name="Clum A."/>
            <person name="Drula E."/>
            <person name="Henrissat B."/>
            <person name="Kohler A."/>
            <person name="Grigoriev I.V."/>
            <person name="Martin F.M."/>
            <person name="Hacquard S."/>
        </authorList>
    </citation>
    <scope>NUCLEOTIDE SEQUENCE</scope>
    <source>
        <strain evidence="3">MPI-CAGE-CH-0230</strain>
    </source>
</reference>
<gene>
    <name evidence="3" type="ORF">B0I36DRAFT_363520</name>
</gene>
<keyword evidence="2" id="KW-0472">Membrane</keyword>
<dbReference type="AlphaFoldDB" id="A0A9P8Y3V5"/>
<organism evidence="3 4">
    <name type="scientific">Microdochium trichocladiopsis</name>
    <dbReference type="NCBI Taxonomy" id="1682393"/>
    <lineage>
        <taxon>Eukaryota</taxon>
        <taxon>Fungi</taxon>
        <taxon>Dikarya</taxon>
        <taxon>Ascomycota</taxon>
        <taxon>Pezizomycotina</taxon>
        <taxon>Sordariomycetes</taxon>
        <taxon>Xylariomycetidae</taxon>
        <taxon>Xylariales</taxon>
        <taxon>Microdochiaceae</taxon>
        <taxon>Microdochium</taxon>
    </lineage>
</organism>
<feature type="transmembrane region" description="Helical" evidence="2">
    <location>
        <begin position="212"/>
        <end position="233"/>
    </location>
</feature>
<keyword evidence="4" id="KW-1185">Reference proteome</keyword>
<sequence length="337" mass="35260">MSGCPPPGFVSPNAATILEAESDLLNLTHVLPILETFVTHVHYEAFVNVQGDNGQYGVLYPPMINMTLKWDPDAPFGPPPPSNGSASPAWLPTGRECNGTTAVYHTWPVPAILLDGRAATSDFVTVDWYYIRSDDGATGATNHLESSTFVVLKAPAPPPPPPPTPSSSNTTGSTTPSGEVGSASASTSSGVTTPEEGGPTSQDHGVSANAALALKIVMPILVVGMAFAIWTWWRRRKSPGKDEGVFGREMAQEADGVAVTPAAMQFEKAELSGGPVVVATTAQSGEHQEQFAVGMAGGQTNQQVESFGTAGHLDRGRVMSFELEAPLYSGSRGAERG</sequence>
<feature type="compositionally biased region" description="Pro residues" evidence="1">
    <location>
        <begin position="155"/>
        <end position="165"/>
    </location>
</feature>
<evidence type="ECO:0000256" key="2">
    <source>
        <dbReference type="SAM" id="Phobius"/>
    </source>
</evidence>
<accession>A0A9P8Y3V5</accession>
<keyword evidence="2" id="KW-0812">Transmembrane</keyword>
<dbReference type="RefSeq" id="XP_046011197.1">
    <property type="nucleotide sequence ID" value="XM_046158820.1"/>
</dbReference>
<evidence type="ECO:0000256" key="1">
    <source>
        <dbReference type="SAM" id="MobiDB-lite"/>
    </source>
</evidence>
<feature type="region of interest" description="Disordered" evidence="1">
    <location>
        <begin position="152"/>
        <end position="204"/>
    </location>
</feature>
<evidence type="ECO:0000313" key="4">
    <source>
        <dbReference type="Proteomes" id="UP000756346"/>
    </source>
</evidence>
<comment type="caution">
    <text evidence="3">The sequence shown here is derived from an EMBL/GenBank/DDBJ whole genome shotgun (WGS) entry which is preliminary data.</text>
</comment>
<evidence type="ECO:0000313" key="3">
    <source>
        <dbReference type="EMBL" id="KAH7028909.1"/>
    </source>
</evidence>
<name>A0A9P8Y3V5_9PEZI</name>
<proteinExistence type="predicted"/>
<keyword evidence="2" id="KW-1133">Transmembrane helix</keyword>
<protein>
    <submittedName>
        <fullName evidence="3">Uncharacterized protein</fullName>
    </submittedName>
</protein>
<dbReference type="GeneID" id="70188366"/>
<dbReference type="EMBL" id="JAGTJQ010000006">
    <property type="protein sequence ID" value="KAH7028909.1"/>
    <property type="molecule type" value="Genomic_DNA"/>
</dbReference>
<dbReference type="OrthoDB" id="10451139at2759"/>